<gene>
    <name evidence="2" type="ORF">GCM10010412_097910</name>
</gene>
<evidence type="ECO:0000313" key="3">
    <source>
        <dbReference type="Proteomes" id="UP001501666"/>
    </source>
</evidence>
<dbReference type="EMBL" id="BAAATE010000061">
    <property type="protein sequence ID" value="GAA2700629.1"/>
    <property type="molecule type" value="Genomic_DNA"/>
</dbReference>
<reference evidence="3" key="1">
    <citation type="journal article" date="2019" name="Int. J. Syst. Evol. Microbiol.">
        <title>The Global Catalogue of Microorganisms (GCM) 10K type strain sequencing project: providing services to taxonomists for standard genome sequencing and annotation.</title>
        <authorList>
            <consortium name="The Broad Institute Genomics Platform"/>
            <consortium name="The Broad Institute Genome Sequencing Center for Infectious Disease"/>
            <person name="Wu L."/>
            <person name="Ma J."/>
        </authorList>
    </citation>
    <scope>NUCLEOTIDE SEQUENCE [LARGE SCALE GENOMIC DNA]</scope>
    <source>
        <strain evidence="3">JCM 6835</strain>
    </source>
</reference>
<keyword evidence="3" id="KW-1185">Reference proteome</keyword>
<feature type="region of interest" description="Disordered" evidence="1">
    <location>
        <begin position="1"/>
        <end position="24"/>
    </location>
</feature>
<name>A0ABP6FU30_9ACTN</name>
<sequence length="101" mass="9955">MTSTLPDPAVPASAAESQNGRARGKVLEPTAVLSPGNTAAASPAPAPLVASVGDIAGLRLRRAGQEAAAAQGDRGGPGVAGVEAGWPVTHAPRVRVWACRG</sequence>
<proteinExistence type="predicted"/>
<organism evidence="2 3">
    <name type="scientific">Nonomuraea recticatena</name>
    <dbReference type="NCBI Taxonomy" id="46178"/>
    <lineage>
        <taxon>Bacteria</taxon>
        <taxon>Bacillati</taxon>
        <taxon>Actinomycetota</taxon>
        <taxon>Actinomycetes</taxon>
        <taxon>Streptosporangiales</taxon>
        <taxon>Streptosporangiaceae</taxon>
        <taxon>Nonomuraea</taxon>
    </lineage>
</organism>
<evidence type="ECO:0000313" key="2">
    <source>
        <dbReference type="EMBL" id="GAA2700629.1"/>
    </source>
</evidence>
<dbReference type="Proteomes" id="UP001501666">
    <property type="component" value="Unassembled WGS sequence"/>
</dbReference>
<evidence type="ECO:0000256" key="1">
    <source>
        <dbReference type="SAM" id="MobiDB-lite"/>
    </source>
</evidence>
<comment type="caution">
    <text evidence="2">The sequence shown here is derived from an EMBL/GenBank/DDBJ whole genome shotgun (WGS) entry which is preliminary data.</text>
</comment>
<accession>A0ABP6FU30</accession>
<protein>
    <submittedName>
        <fullName evidence="2">Uncharacterized protein</fullName>
    </submittedName>
</protein>